<evidence type="ECO:0000256" key="2">
    <source>
        <dbReference type="ARBA" id="ARBA00012581"/>
    </source>
</evidence>
<reference evidence="7 8" key="1">
    <citation type="submission" date="2018-04" db="EMBL/GenBank/DDBJ databases">
        <title>The genome sequence of Caulobacter sp. 736.</title>
        <authorList>
            <person name="Gao J."/>
            <person name="Sun J."/>
        </authorList>
    </citation>
    <scope>NUCLEOTIDE SEQUENCE [LARGE SCALE GENOMIC DNA]</scope>
    <source>
        <strain evidence="7 8">736</strain>
    </source>
</reference>
<gene>
    <name evidence="7" type="ORF">DDF65_08510</name>
</gene>
<dbReference type="GO" id="GO:0008081">
    <property type="term" value="F:phosphoric diester hydrolase activity"/>
    <property type="evidence" value="ECO:0007669"/>
    <property type="project" value="InterPro"/>
</dbReference>
<name>A0A2T9JKN4_9CAUL</name>
<evidence type="ECO:0000256" key="4">
    <source>
        <dbReference type="ARBA" id="ARBA00030474"/>
    </source>
</evidence>
<evidence type="ECO:0000313" key="8">
    <source>
        <dbReference type="Proteomes" id="UP000244913"/>
    </source>
</evidence>
<dbReference type="PROSITE" id="PS50007">
    <property type="entry name" value="PIPLC_X_DOMAIN"/>
    <property type="match status" value="1"/>
</dbReference>
<dbReference type="PANTHER" id="PTHR13593:SF113">
    <property type="entry name" value="SI:DKEY-266F7.9"/>
    <property type="match status" value="1"/>
</dbReference>
<dbReference type="AlphaFoldDB" id="A0A2T9JKN4"/>
<dbReference type="PANTHER" id="PTHR13593">
    <property type="match status" value="1"/>
</dbReference>
<organism evidence="7 8">
    <name type="scientific">Caulobacter radicis</name>
    <dbReference type="NCBI Taxonomy" id="2172650"/>
    <lineage>
        <taxon>Bacteria</taxon>
        <taxon>Pseudomonadati</taxon>
        <taxon>Pseudomonadota</taxon>
        <taxon>Alphaproteobacteria</taxon>
        <taxon>Caulobacterales</taxon>
        <taxon>Caulobacteraceae</taxon>
        <taxon>Caulobacter</taxon>
    </lineage>
</organism>
<feature type="domain" description="Phosphatidylinositol-specific phospholipase C X" evidence="6">
    <location>
        <begin position="151"/>
        <end position="295"/>
    </location>
</feature>
<dbReference type="InterPro" id="IPR051057">
    <property type="entry name" value="PI-PLC_domain"/>
</dbReference>
<evidence type="ECO:0000256" key="5">
    <source>
        <dbReference type="ARBA" id="ARBA00030782"/>
    </source>
</evidence>
<sequence length="449" mass="49829">MSTDCTLQIINMTGHPVSITTTLVNAKDWALPGEQNPLVFSGGQIPPYGRTDASPQALVQGHNSAEFRLSFATPLGEVGTLADVRPVTAPDLAKNMGCRKGYLPTFGDAAPHFQVLEAQHPASPDASDGKLTIVLIPKIDPKTWMSKLPGDCHLRDVNLPGSHDAGTAAYIIPLSRCQDLSIGEQLDKGARYFDIRLDSTYPLEIIHGASNTGKYFEKDCLAPMAEFLKHRGTEETIVMCINSGAEDYFHDSVISLVRRALNNTFGGDSWLEHFEIDTHQKPLKDLRQKIVFMRRYPFDKASTKYLHCRGIEMIDFKNLSGSDTFKWPDDSDSFTEAGGYLLNSAGEPYAIQDRYGLNSFPVADKIALIERYMNSWRPGVWFLNFLSGSNAAILPRGVAEGFYMINAHIFDYIIENGVMPYGTLPMDFMTQPEGLLDLMIASNQKLFVK</sequence>
<accession>A0A2T9JKN4</accession>
<comment type="caution">
    <text evidence="7">The sequence shown here is derived from an EMBL/GenBank/DDBJ whole genome shotgun (WGS) entry which is preliminary data.</text>
</comment>
<dbReference type="RefSeq" id="WP_116566358.1">
    <property type="nucleotide sequence ID" value="NZ_QDKP01000027.1"/>
</dbReference>
<dbReference type="SMART" id="SM00148">
    <property type="entry name" value="PLCXc"/>
    <property type="match status" value="1"/>
</dbReference>
<proteinExistence type="predicted"/>
<evidence type="ECO:0000256" key="3">
    <source>
        <dbReference type="ARBA" id="ARBA00019758"/>
    </source>
</evidence>
<evidence type="ECO:0000256" key="1">
    <source>
        <dbReference type="ARBA" id="ARBA00001316"/>
    </source>
</evidence>
<dbReference type="InterPro" id="IPR000909">
    <property type="entry name" value="PLipase_C_PInositol-sp_X_dom"/>
</dbReference>
<evidence type="ECO:0000259" key="6">
    <source>
        <dbReference type="SMART" id="SM00148"/>
    </source>
</evidence>
<comment type="catalytic activity">
    <reaction evidence="1">
        <text>a 1,2-diacyl-sn-glycero-3-phospho-(1D-myo-inositol) = 1D-myo-inositol 1,2-cyclic phosphate + a 1,2-diacyl-sn-glycerol</text>
        <dbReference type="Rhea" id="RHEA:17093"/>
        <dbReference type="ChEBI" id="CHEBI:17815"/>
        <dbReference type="ChEBI" id="CHEBI:57880"/>
        <dbReference type="ChEBI" id="CHEBI:58484"/>
        <dbReference type="EC" id="4.6.1.13"/>
    </reaction>
</comment>
<protein>
    <recommendedName>
        <fullName evidence="3">1-phosphatidylinositol phosphodiesterase</fullName>
        <ecNumber evidence="2">4.6.1.13</ecNumber>
    </recommendedName>
    <alternativeName>
        <fullName evidence="4">Phosphatidylinositol diacylglycerol-lyase</fullName>
    </alternativeName>
    <alternativeName>
        <fullName evidence="5">Phosphatidylinositol-specific phospholipase C</fullName>
    </alternativeName>
</protein>
<dbReference type="EC" id="4.6.1.13" evidence="2"/>
<dbReference type="Gene3D" id="3.20.20.190">
    <property type="entry name" value="Phosphatidylinositol (PI) phosphodiesterase"/>
    <property type="match status" value="1"/>
</dbReference>
<dbReference type="EMBL" id="QDKP01000027">
    <property type="protein sequence ID" value="PVM84261.1"/>
    <property type="molecule type" value="Genomic_DNA"/>
</dbReference>
<dbReference type="Proteomes" id="UP000244913">
    <property type="component" value="Unassembled WGS sequence"/>
</dbReference>
<dbReference type="InterPro" id="IPR017946">
    <property type="entry name" value="PLC-like_Pdiesterase_TIM-brl"/>
</dbReference>
<dbReference type="GO" id="GO:0004436">
    <property type="term" value="F:phosphatidylinositol diacylglycerol-lyase activity"/>
    <property type="evidence" value="ECO:0007669"/>
    <property type="project" value="UniProtKB-EC"/>
</dbReference>
<dbReference type="GO" id="GO:0006629">
    <property type="term" value="P:lipid metabolic process"/>
    <property type="evidence" value="ECO:0007669"/>
    <property type="project" value="InterPro"/>
</dbReference>
<evidence type="ECO:0000313" key="7">
    <source>
        <dbReference type="EMBL" id="PVM84261.1"/>
    </source>
</evidence>
<keyword evidence="8" id="KW-1185">Reference proteome</keyword>
<dbReference type="SUPFAM" id="SSF51695">
    <property type="entry name" value="PLC-like phosphodiesterases"/>
    <property type="match status" value="1"/>
</dbReference>